<evidence type="ECO:0000256" key="2">
    <source>
        <dbReference type="ARBA" id="ARBA00011955"/>
    </source>
</evidence>
<keyword evidence="4" id="KW-0285">Flavoprotein</keyword>
<dbReference type="InterPro" id="IPR003374">
    <property type="entry name" value="ApbE-like_sf"/>
</dbReference>
<evidence type="ECO:0000256" key="8">
    <source>
        <dbReference type="ARBA" id="ARBA00022842"/>
    </source>
</evidence>
<evidence type="ECO:0000256" key="4">
    <source>
        <dbReference type="ARBA" id="ARBA00022630"/>
    </source>
</evidence>
<dbReference type="GO" id="GO:0046872">
    <property type="term" value="F:metal ion binding"/>
    <property type="evidence" value="ECO:0007669"/>
    <property type="project" value="UniProtKB-KW"/>
</dbReference>
<dbReference type="EC" id="2.7.1.180" evidence="2"/>
<evidence type="ECO:0000256" key="1">
    <source>
        <dbReference type="ARBA" id="ARBA00001946"/>
    </source>
</evidence>
<evidence type="ECO:0000256" key="10">
    <source>
        <dbReference type="ARBA" id="ARBA00048540"/>
    </source>
</evidence>
<evidence type="ECO:0000256" key="7">
    <source>
        <dbReference type="ARBA" id="ARBA00022827"/>
    </source>
</evidence>
<comment type="cofactor">
    <cofactor evidence="1">
        <name>Mg(2+)</name>
        <dbReference type="ChEBI" id="CHEBI:18420"/>
    </cofactor>
</comment>
<evidence type="ECO:0000256" key="6">
    <source>
        <dbReference type="ARBA" id="ARBA00022723"/>
    </source>
</evidence>
<dbReference type="SUPFAM" id="SSF143631">
    <property type="entry name" value="ApbE-like"/>
    <property type="match status" value="1"/>
</dbReference>
<keyword evidence="8" id="KW-0460">Magnesium</keyword>
<dbReference type="GO" id="GO:0016740">
    <property type="term" value="F:transferase activity"/>
    <property type="evidence" value="ECO:0007669"/>
    <property type="project" value="UniProtKB-KW"/>
</dbReference>
<dbReference type="EMBL" id="SLUB01000009">
    <property type="protein sequence ID" value="THE13396.1"/>
    <property type="molecule type" value="Genomic_DNA"/>
</dbReference>
<name>A0A4S3PVG3_9BACI</name>
<evidence type="ECO:0000313" key="11">
    <source>
        <dbReference type="EMBL" id="THE13396.1"/>
    </source>
</evidence>
<keyword evidence="7" id="KW-0274">FAD</keyword>
<evidence type="ECO:0000313" key="12">
    <source>
        <dbReference type="Proteomes" id="UP000306477"/>
    </source>
</evidence>
<dbReference type="PANTHER" id="PTHR30040">
    <property type="entry name" value="THIAMINE BIOSYNTHESIS LIPOPROTEIN APBE"/>
    <property type="match status" value="1"/>
</dbReference>
<reference evidence="11 12" key="1">
    <citation type="journal article" date="2019" name="Indoor Air">
        <title>Impacts of indoor surface finishes on bacterial viability.</title>
        <authorList>
            <person name="Hu J."/>
            <person name="Maamar S.B."/>
            <person name="Glawe A.J."/>
            <person name="Gottel N."/>
            <person name="Gilbert J.A."/>
            <person name="Hartmann E.M."/>
        </authorList>
    </citation>
    <scope>NUCLEOTIDE SEQUENCE [LARGE SCALE GENOMIC DNA]</scope>
    <source>
        <strain evidence="11 12">AF060A6</strain>
    </source>
</reference>
<keyword evidence="6" id="KW-0479">Metal-binding</keyword>
<evidence type="ECO:0000256" key="3">
    <source>
        <dbReference type="ARBA" id="ARBA00016337"/>
    </source>
</evidence>
<dbReference type="Proteomes" id="UP000306477">
    <property type="component" value="Unassembled WGS sequence"/>
</dbReference>
<keyword evidence="5 11" id="KW-0808">Transferase</keyword>
<accession>A0A4S3PVG3</accession>
<evidence type="ECO:0000256" key="9">
    <source>
        <dbReference type="ARBA" id="ARBA00031306"/>
    </source>
</evidence>
<comment type="caution">
    <text evidence="11">The sequence shown here is derived from an EMBL/GenBank/DDBJ whole genome shotgun (WGS) entry which is preliminary data.</text>
</comment>
<sequence>MTIKRWLNVIVPPEDLNEIDSVEVNVMNTSFYIAISNEYNTNWKETILSFLQYMEREFSRFLSNNELSRLNEAKRDSIIVVSPILFDILKKAEEYRLKTEDRFSPYLLIRLEVHGYKQSFPFEVAQHEETIPRFKNEDKPLIFTEGYQVMKKTDQKVDLGGIAKGYAVEAISKWLQNHTRSTYGIVDGGGDMAMWSKGDKAWTIGIRDPFYEEIEIGSFSIRNGGVATSNTIYRSWLQGETKKHHILDGRTGMPTVSEVVQATVVTERCLDAEISAKLFFMDDVTTVKSVLSNINRKFSYVLVESNGKIEIGGSRENEH</sequence>
<dbReference type="InterPro" id="IPR024932">
    <property type="entry name" value="ApbE"/>
</dbReference>
<proteinExistence type="predicted"/>
<dbReference type="PANTHER" id="PTHR30040:SF2">
    <property type="entry name" value="FAD:PROTEIN FMN TRANSFERASE"/>
    <property type="match status" value="1"/>
</dbReference>
<keyword evidence="12" id="KW-1185">Reference proteome</keyword>
<dbReference type="OrthoDB" id="9778595at2"/>
<evidence type="ECO:0000256" key="5">
    <source>
        <dbReference type="ARBA" id="ARBA00022679"/>
    </source>
</evidence>
<dbReference type="Pfam" id="PF02424">
    <property type="entry name" value="ApbE"/>
    <property type="match status" value="1"/>
</dbReference>
<organism evidence="11 12">
    <name type="scientific">Bacillus timonensis</name>
    <dbReference type="NCBI Taxonomy" id="1033734"/>
    <lineage>
        <taxon>Bacteria</taxon>
        <taxon>Bacillati</taxon>
        <taxon>Bacillota</taxon>
        <taxon>Bacilli</taxon>
        <taxon>Bacillales</taxon>
        <taxon>Bacillaceae</taxon>
        <taxon>Bacillus</taxon>
    </lineage>
</organism>
<dbReference type="AlphaFoldDB" id="A0A4S3PVG3"/>
<dbReference type="STRING" id="1033734.GCA_000285535_03048"/>
<comment type="catalytic activity">
    <reaction evidence="10">
        <text>L-threonyl-[protein] + FAD = FMN-L-threonyl-[protein] + AMP + H(+)</text>
        <dbReference type="Rhea" id="RHEA:36847"/>
        <dbReference type="Rhea" id="RHEA-COMP:11060"/>
        <dbReference type="Rhea" id="RHEA-COMP:11061"/>
        <dbReference type="ChEBI" id="CHEBI:15378"/>
        <dbReference type="ChEBI" id="CHEBI:30013"/>
        <dbReference type="ChEBI" id="CHEBI:57692"/>
        <dbReference type="ChEBI" id="CHEBI:74257"/>
        <dbReference type="ChEBI" id="CHEBI:456215"/>
        <dbReference type="EC" id="2.7.1.180"/>
    </reaction>
</comment>
<gene>
    <name evidence="11" type="ORF">E1I69_07205</name>
</gene>
<protein>
    <recommendedName>
        <fullName evidence="3">FAD:protein FMN transferase</fullName>
        <ecNumber evidence="2">2.7.1.180</ecNumber>
    </recommendedName>
    <alternativeName>
        <fullName evidence="9">Flavin transferase</fullName>
    </alternativeName>
</protein>
<dbReference type="Gene3D" id="3.10.520.10">
    <property type="entry name" value="ApbE-like domains"/>
    <property type="match status" value="1"/>
</dbReference>